<keyword evidence="4" id="KW-0227">DNA damage</keyword>
<protein>
    <submittedName>
        <fullName evidence="13">Endonuclease III</fullName>
    </submittedName>
</protein>
<keyword evidence="11" id="KW-0326">Glycosidase</keyword>
<reference evidence="13" key="1">
    <citation type="submission" date="2020-10" db="EMBL/GenBank/DDBJ databases">
        <authorList>
            <person name="Gilroy R."/>
        </authorList>
    </citation>
    <scope>NUCLEOTIDE SEQUENCE</scope>
    <source>
        <strain evidence="13">USAMLcec3-3695</strain>
    </source>
</reference>
<dbReference type="InterPro" id="IPR023170">
    <property type="entry name" value="HhH_base_excis_C"/>
</dbReference>
<dbReference type="PANTHER" id="PTHR10359">
    <property type="entry name" value="A/G-SPECIFIC ADENINE GLYCOSYLASE/ENDONUCLEASE III"/>
    <property type="match status" value="1"/>
</dbReference>
<dbReference type="GO" id="GO:0004519">
    <property type="term" value="F:endonuclease activity"/>
    <property type="evidence" value="ECO:0007669"/>
    <property type="project" value="UniProtKB-KW"/>
</dbReference>
<dbReference type="InterPro" id="IPR000445">
    <property type="entry name" value="HhH_motif"/>
</dbReference>
<evidence type="ECO:0000256" key="1">
    <source>
        <dbReference type="ARBA" id="ARBA00008343"/>
    </source>
</evidence>
<evidence type="ECO:0000256" key="5">
    <source>
        <dbReference type="ARBA" id="ARBA00022801"/>
    </source>
</evidence>
<keyword evidence="7" id="KW-0411">Iron-sulfur</keyword>
<keyword evidence="2" id="KW-0004">4Fe-4S</keyword>
<dbReference type="AlphaFoldDB" id="A0A9D1MAB8"/>
<sequence>NIVTETLFKKYKSVDDFANADYDELCEDIRSAGFYRNKAKNIIACCKRLRDEYGGKVPDTMEELLTLAGTGRKTANLILGDLYGKPAIVVDTHCIRLTNRMGLVTGKDPVKIEAELKKLIPPEKGSDFCHRLVMHGRAVCSARKADCGHCTLNELCRKVGAEK</sequence>
<dbReference type="CDD" id="cd00056">
    <property type="entry name" value="ENDO3c"/>
    <property type="match status" value="1"/>
</dbReference>
<proteinExistence type="inferred from homology"/>
<evidence type="ECO:0000256" key="7">
    <source>
        <dbReference type="ARBA" id="ARBA00023014"/>
    </source>
</evidence>
<evidence type="ECO:0000256" key="8">
    <source>
        <dbReference type="ARBA" id="ARBA00023125"/>
    </source>
</evidence>
<dbReference type="Gene3D" id="1.10.340.30">
    <property type="entry name" value="Hypothetical protein, domain 2"/>
    <property type="match status" value="1"/>
</dbReference>
<comment type="similarity">
    <text evidence="1">Belongs to the Nth/MutY family.</text>
</comment>
<evidence type="ECO:0000313" key="14">
    <source>
        <dbReference type="Proteomes" id="UP000824109"/>
    </source>
</evidence>
<keyword evidence="9" id="KW-0234">DNA repair</keyword>
<dbReference type="PANTHER" id="PTHR10359:SF18">
    <property type="entry name" value="ENDONUCLEASE III"/>
    <property type="match status" value="1"/>
</dbReference>
<evidence type="ECO:0000256" key="6">
    <source>
        <dbReference type="ARBA" id="ARBA00023004"/>
    </source>
</evidence>
<keyword evidence="13" id="KW-0540">Nuclease</keyword>
<evidence type="ECO:0000256" key="3">
    <source>
        <dbReference type="ARBA" id="ARBA00022723"/>
    </source>
</evidence>
<dbReference type="InterPro" id="IPR011257">
    <property type="entry name" value="DNA_glycosylase"/>
</dbReference>
<comment type="caution">
    <text evidence="13">The sequence shown here is derived from an EMBL/GenBank/DDBJ whole genome shotgun (WGS) entry which is preliminary data.</text>
</comment>
<feature type="non-terminal residue" evidence="13">
    <location>
        <position position="1"/>
    </location>
</feature>
<keyword evidence="3" id="KW-0479">Metal-binding</keyword>
<evidence type="ECO:0000313" key="13">
    <source>
        <dbReference type="EMBL" id="HIU56564.1"/>
    </source>
</evidence>
<dbReference type="GO" id="GO:0051539">
    <property type="term" value="F:4 iron, 4 sulfur cluster binding"/>
    <property type="evidence" value="ECO:0007669"/>
    <property type="project" value="UniProtKB-KW"/>
</dbReference>
<name>A0A9D1MAB8_9FIRM</name>
<evidence type="ECO:0000256" key="9">
    <source>
        <dbReference type="ARBA" id="ARBA00023204"/>
    </source>
</evidence>
<keyword evidence="6" id="KW-0408">Iron</keyword>
<feature type="domain" description="HhH-GPD" evidence="12">
    <location>
        <begin position="1"/>
        <end position="138"/>
    </location>
</feature>
<evidence type="ECO:0000259" key="12">
    <source>
        <dbReference type="SMART" id="SM00478"/>
    </source>
</evidence>
<evidence type="ECO:0000256" key="4">
    <source>
        <dbReference type="ARBA" id="ARBA00022763"/>
    </source>
</evidence>
<dbReference type="SMART" id="SM00478">
    <property type="entry name" value="ENDO3c"/>
    <property type="match status" value="1"/>
</dbReference>
<dbReference type="Pfam" id="PF00633">
    <property type="entry name" value="HHH"/>
    <property type="match status" value="1"/>
</dbReference>
<dbReference type="SUPFAM" id="SSF48150">
    <property type="entry name" value="DNA-glycosylase"/>
    <property type="match status" value="1"/>
</dbReference>
<keyword evidence="8" id="KW-0238">DNA-binding</keyword>
<keyword evidence="10" id="KW-0456">Lyase</keyword>
<dbReference type="FunFam" id="1.10.340.30:FF:000001">
    <property type="entry name" value="Endonuclease III"/>
    <property type="match status" value="1"/>
</dbReference>
<evidence type="ECO:0000256" key="2">
    <source>
        <dbReference type="ARBA" id="ARBA00022485"/>
    </source>
</evidence>
<evidence type="ECO:0000256" key="10">
    <source>
        <dbReference type="ARBA" id="ARBA00023239"/>
    </source>
</evidence>
<dbReference type="Gene3D" id="1.10.1670.10">
    <property type="entry name" value="Helix-hairpin-Helix base-excision DNA repair enzymes (C-terminal)"/>
    <property type="match status" value="1"/>
</dbReference>
<reference evidence="13" key="2">
    <citation type="journal article" date="2021" name="PeerJ">
        <title>Extensive microbial diversity within the chicken gut microbiome revealed by metagenomics and culture.</title>
        <authorList>
            <person name="Gilroy R."/>
            <person name="Ravi A."/>
            <person name="Getino M."/>
            <person name="Pursley I."/>
            <person name="Horton D.L."/>
            <person name="Alikhan N.F."/>
            <person name="Baker D."/>
            <person name="Gharbi K."/>
            <person name="Hall N."/>
            <person name="Watson M."/>
            <person name="Adriaenssens E.M."/>
            <person name="Foster-Nyarko E."/>
            <person name="Jarju S."/>
            <person name="Secka A."/>
            <person name="Antonio M."/>
            <person name="Oren A."/>
            <person name="Chaudhuri R.R."/>
            <person name="La Ragione R."/>
            <person name="Hildebrand F."/>
            <person name="Pallen M.J."/>
        </authorList>
    </citation>
    <scope>NUCLEOTIDE SEQUENCE</scope>
    <source>
        <strain evidence="13">USAMLcec3-3695</strain>
    </source>
</reference>
<dbReference type="GO" id="GO:0046872">
    <property type="term" value="F:metal ion binding"/>
    <property type="evidence" value="ECO:0007669"/>
    <property type="project" value="UniProtKB-KW"/>
</dbReference>
<dbReference type="Proteomes" id="UP000824109">
    <property type="component" value="Unassembled WGS sequence"/>
</dbReference>
<dbReference type="GO" id="GO:0006285">
    <property type="term" value="P:base-excision repair, AP site formation"/>
    <property type="evidence" value="ECO:0007669"/>
    <property type="project" value="TreeGrafter"/>
</dbReference>
<dbReference type="FunFam" id="1.10.1670.10:FF:000001">
    <property type="entry name" value="Endonuclease III"/>
    <property type="match status" value="1"/>
</dbReference>
<dbReference type="Pfam" id="PF00730">
    <property type="entry name" value="HhH-GPD"/>
    <property type="match status" value="1"/>
</dbReference>
<keyword evidence="13" id="KW-0255">Endonuclease</keyword>
<dbReference type="InterPro" id="IPR003265">
    <property type="entry name" value="HhH-GPD_domain"/>
</dbReference>
<accession>A0A9D1MAB8</accession>
<dbReference type="EMBL" id="DVNB01000024">
    <property type="protein sequence ID" value="HIU56564.1"/>
    <property type="molecule type" value="Genomic_DNA"/>
</dbReference>
<evidence type="ECO:0000256" key="11">
    <source>
        <dbReference type="ARBA" id="ARBA00023295"/>
    </source>
</evidence>
<dbReference type="GO" id="GO:0016829">
    <property type="term" value="F:lyase activity"/>
    <property type="evidence" value="ECO:0007669"/>
    <property type="project" value="UniProtKB-KW"/>
</dbReference>
<gene>
    <name evidence="13" type="ORF">IAA61_01970</name>
</gene>
<keyword evidence="5" id="KW-0378">Hydrolase</keyword>
<dbReference type="GO" id="GO:0003677">
    <property type="term" value="F:DNA binding"/>
    <property type="evidence" value="ECO:0007669"/>
    <property type="project" value="UniProtKB-KW"/>
</dbReference>
<dbReference type="GO" id="GO:0019104">
    <property type="term" value="F:DNA N-glycosylase activity"/>
    <property type="evidence" value="ECO:0007669"/>
    <property type="project" value="UniProtKB-ARBA"/>
</dbReference>
<organism evidence="13 14">
    <name type="scientific">Candidatus Ornithomonoglobus merdipullorum</name>
    <dbReference type="NCBI Taxonomy" id="2840895"/>
    <lineage>
        <taxon>Bacteria</taxon>
        <taxon>Bacillati</taxon>
        <taxon>Bacillota</taxon>
        <taxon>Clostridia</taxon>
        <taxon>Candidatus Ornithomonoglobus</taxon>
    </lineage>
</organism>